<dbReference type="InterPro" id="IPR014555">
    <property type="entry name" value="RecF-like"/>
</dbReference>
<dbReference type="InterPro" id="IPR027417">
    <property type="entry name" value="P-loop_NTPase"/>
</dbReference>
<reference evidence="2 3" key="1">
    <citation type="submission" date="2015-09" db="EMBL/GenBank/DDBJ databases">
        <title>Sorangium comparison.</title>
        <authorList>
            <person name="Zaburannyi N."/>
            <person name="Bunk B."/>
            <person name="Overmann J."/>
            <person name="Mueller R."/>
        </authorList>
    </citation>
    <scope>NUCLEOTIDE SEQUENCE [LARGE SCALE GENOMIC DNA]</scope>
    <source>
        <strain evidence="2 3">So ce26</strain>
    </source>
</reference>
<dbReference type="PIRSF" id="PIRSF029347">
    <property type="entry name" value="RecF"/>
    <property type="match status" value="1"/>
</dbReference>
<dbReference type="Proteomes" id="UP000238348">
    <property type="component" value="Chromosome"/>
</dbReference>
<dbReference type="GO" id="GO:0016887">
    <property type="term" value="F:ATP hydrolysis activity"/>
    <property type="evidence" value="ECO:0007669"/>
    <property type="project" value="InterPro"/>
</dbReference>
<name>A0A2L0F438_SORCE</name>
<sequence>MGIQKLSIAGFRSLRDVTWQPGRLNVVIGPNGSGKSNLLRALALLQKSAFGELPQEILRWGGIAPLLWDGAVQEISWTVRTDPLGRGRNSVTEALTYELRLRQLGGTSAYRIEHEQLANHHLKEIGQEPEPKKFLERRPGHAVTFDSQERRLAAHEGSVLDEQTLLSLTAGPFGNAQVLGFRDVLSGWSIYHDVHVDQQAPLRQAAVARMDRRIATDGQNLIPVLHTLYTGSRDFKRVVDEAMRAAFSDDYEELVFPPAADQRVQLRVRWRSLRTEQAAADLSDGTVRFLLLLAILASPSPADLIAIDEPEVGLHPSMLPIVAELAADAAERSQVVLTTHSDQLLDAFTAEPPVTTVTRWQDGETRLSIVDGEELRRWLKEYTLGALFRSRELEGMV</sequence>
<dbReference type="Gene3D" id="3.40.50.300">
    <property type="entry name" value="P-loop containing nucleotide triphosphate hydrolases"/>
    <property type="match status" value="2"/>
</dbReference>
<dbReference type="InterPro" id="IPR003593">
    <property type="entry name" value="AAA+_ATPase"/>
</dbReference>
<evidence type="ECO:0000313" key="3">
    <source>
        <dbReference type="Proteomes" id="UP000238348"/>
    </source>
</evidence>
<evidence type="ECO:0000313" key="2">
    <source>
        <dbReference type="EMBL" id="AUX46271.1"/>
    </source>
</evidence>
<proteinExistence type="predicted"/>
<dbReference type="PANTHER" id="PTHR32182:SF25">
    <property type="entry name" value="SLR1056 PROTEIN"/>
    <property type="match status" value="1"/>
</dbReference>
<gene>
    <name evidence="2" type="ORF">SOCE26_077760</name>
</gene>
<dbReference type="AlphaFoldDB" id="A0A2L0F438"/>
<dbReference type="SUPFAM" id="SSF52540">
    <property type="entry name" value="P-loop containing nucleoside triphosphate hydrolases"/>
    <property type="match status" value="1"/>
</dbReference>
<dbReference type="GO" id="GO:0005524">
    <property type="term" value="F:ATP binding"/>
    <property type="evidence" value="ECO:0007669"/>
    <property type="project" value="InterPro"/>
</dbReference>
<dbReference type="Pfam" id="PF13304">
    <property type="entry name" value="AAA_21"/>
    <property type="match status" value="1"/>
</dbReference>
<organism evidence="2 3">
    <name type="scientific">Sorangium cellulosum</name>
    <name type="common">Polyangium cellulosum</name>
    <dbReference type="NCBI Taxonomy" id="56"/>
    <lineage>
        <taxon>Bacteria</taxon>
        <taxon>Pseudomonadati</taxon>
        <taxon>Myxococcota</taxon>
        <taxon>Polyangia</taxon>
        <taxon>Polyangiales</taxon>
        <taxon>Polyangiaceae</taxon>
        <taxon>Sorangium</taxon>
    </lineage>
</organism>
<dbReference type="PANTHER" id="PTHR32182">
    <property type="entry name" value="DNA REPLICATION AND REPAIR PROTEIN RECF"/>
    <property type="match status" value="1"/>
</dbReference>
<dbReference type="GO" id="GO:0006302">
    <property type="term" value="P:double-strand break repair"/>
    <property type="evidence" value="ECO:0007669"/>
    <property type="project" value="TreeGrafter"/>
</dbReference>
<dbReference type="RefSeq" id="WP_104984497.1">
    <property type="nucleotide sequence ID" value="NZ_CP012673.1"/>
</dbReference>
<dbReference type="EMBL" id="CP012673">
    <property type="protein sequence ID" value="AUX46271.1"/>
    <property type="molecule type" value="Genomic_DNA"/>
</dbReference>
<feature type="domain" description="AAA+ ATPase" evidence="1">
    <location>
        <begin position="21"/>
        <end position="364"/>
    </location>
</feature>
<protein>
    <recommendedName>
        <fullName evidence="1">AAA+ ATPase domain-containing protein</fullName>
    </recommendedName>
</protein>
<dbReference type="SMART" id="SM00382">
    <property type="entry name" value="AAA"/>
    <property type="match status" value="1"/>
</dbReference>
<dbReference type="GO" id="GO:0000731">
    <property type="term" value="P:DNA synthesis involved in DNA repair"/>
    <property type="evidence" value="ECO:0007669"/>
    <property type="project" value="TreeGrafter"/>
</dbReference>
<dbReference type="OrthoDB" id="127554at2"/>
<accession>A0A2L0F438</accession>
<evidence type="ECO:0000259" key="1">
    <source>
        <dbReference type="SMART" id="SM00382"/>
    </source>
</evidence>
<dbReference type="InterPro" id="IPR003959">
    <property type="entry name" value="ATPase_AAA_core"/>
</dbReference>